<keyword evidence="5" id="KW-1185">Reference proteome</keyword>
<reference evidence="4 5" key="1">
    <citation type="submission" date="2020-01" db="EMBL/GenBank/DDBJ databases">
        <title>Sphingomonas sp. strain CSW-10.</title>
        <authorList>
            <person name="Chen W.-M."/>
        </authorList>
    </citation>
    <scope>NUCLEOTIDE SEQUENCE [LARGE SCALE GENOMIC DNA]</scope>
    <source>
        <strain evidence="4 5">CSW-10</strain>
    </source>
</reference>
<proteinExistence type="inferred from homology"/>
<protein>
    <submittedName>
        <fullName evidence="4">FAD-dependent oxidoreductase</fullName>
    </submittedName>
</protein>
<dbReference type="AlphaFoldDB" id="A0A6M4AW67"/>
<evidence type="ECO:0000256" key="1">
    <source>
        <dbReference type="ARBA" id="ARBA00009410"/>
    </source>
</evidence>
<gene>
    <name evidence="4" type="ORF">GV829_09090</name>
</gene>
<comment type="similarity">
    <text evidence="1">Belongs to the DadA oxidoreductase family.</text>
</comment>
<dbReference type="SUPFAM" id="SSF51905">
    <property type="entry name" value="FAD/NAD(P)-binding domain"/>
    <property type="match status" value="1"/>
</dbReference>
<evidence type="ECO:0000256" key="2">
    <source>
        <dbReference type="ARBA" id="ARBA00023002"/>
    </source>
</evidence>
<dbReference type="PANTHER" id="PTHR13847:SF280">
    <property type="entry name" value="D-AMINO ACID DEHYDROGENASE"/>
    <property type="match status" value="1"/>
</dbReference>
<feature type="domain" description="FAD dependent oxidoreductase" evidence="3">
    <location>
        <begin position="2"/>
        <end position="384"/>
    </location>
</feature>
<dbReference type="GO" id="GO:0005886">
    <property type="term" value="C:plasma membrane"/>
    <property type="evidence" value="ECO:0007669"/>
    <property type="project" value="TreeGrafter"/>
</dbReference>
<organism evidence="4 5">
    <name type="scientific">Sphingomonas lacunae</name>
    <dbReference type="NCBI Taxonomy" id="2698828"/>
    <lineage>
        <taxon>Bacteria</taxon>
        <taxon>Pseudomonadati</taxon>
        <taxon>Pseudomonadota</taxon>
        <taxon>Alphaproteobacteria</taxon>
        <taxon>Sphingomonadales</taxon>
        <taxon>Sphingomonadaceae</taxon>
        <taxon>Sphingomonas</taxon>
    </lineage>
</organism>
<evidence type="ECO:0000259" key="3">
    <source>
        <dbReference type="Pfam" id="PF01266"/>
    </source>
</evidence>
<sequence length="392" mass="41661">MATAYCLARDGLAVTIIDRNLSPGMGASFANGAQLSYVYTDALANPALIKHLPALALGLDPAFRLRPSFDPSQIGWLLTFLRNATQARFEANTLAGLELGLQSRLAMHALLERHPLDFHHRQAGKLHIHQDQGAFASAARMVELKRRHGAMQEVLSDADARAIEPALAGRQAPIAGAIFSPQEEVGDPHLFCAAMNEVLTRDYGVVSRLGSTVMQLSDDGNAAQLMLDSGEVLTAGHVVVCAGIDAKSLLSPLGVRSGLMGMKGYSFNAPAGAIAPVHSITDVARKMVFCCLDDTVRVAGLAELGRMDTRLAADQVRALKAGAEEALPGAADYRRARGEWAGIRPMSPTSLPDIRQVSGRVSINIGHGMLGWTFAMGSAERIAKQLLQGVSA</sequence>
<accession>A0A6M4AW67</accession>
<dbReference type="GO" id="GO:0008718">
    <property type="term" value="F:D-amino-acid dehydrogenase activity"/>
    <property type="evidence" value="ECO:0007669"/>
    <property type="project" value="TreeGrafter"/>
</dbReference>
<dbReference type="KEGG" id="slan:GV829_09090"/>
<dbReference type="EMBL" id="CP053015">
    <property type="protein sequence ID" value="QJQ32590.1"/>
    <property type="molecule type" value="Genomic_DNA"/>
</dbReference>
<keyword evidence="2" id="KW-0560">Oxidoreductase</keyword>
<dbReference type="Proteomes" id="UP000503018">
    <property type="component" value="Chromosome"/>
</dbReference>
<dbReference type="InterPro" id="IPR006076">
    <property type="entry name" value="FAD-dep_OxRdtase"/>
</dbReference>
<dbReference type="PANTHER" id="PTHR13847">
    <property type="entry name" value="SARCOSINE DEHYDROGENASE-RELATED"/>
    <property type="match status" value="1"/>
</dbReference>
<dbReference type="SUPFAM" id="SSF54373">
    <property type="entry name" value="FAD-linked reductases, C-terminal domain"/>
    <property type="match status" value="1"/>
</dbReference>
<dbReference type="Gene3D" id="3.50.50.60">
    <property type="entry name" value="FAD/NAD(P)-binding domain"/>
    <property type="match status" value="1"/>
</dbReference>
<dbReference type="Gene3D" id="3.30.9.10">
    <property type="entry name" value="D-Amino Acid Oxidase, subunit A, domain 2"/>
    <property type="match status" value="1"/>
</dbReference>
<dbReference type="Pfam" id="PF01266">
    <property type="entry name" value="DAO"/>
    <property type="match status" value="1"/>
</dbReference>
<dbReference type="InterPro" id="IPR036188">
    <property type="entry name" value="FAD/NAD-bd_sf"/>
</dbReference>
<dbReference type="GO" id="GO:0055130">
    <property type="term" value="P:D-alanine catabolic process"/>
    <property type="evidence" value="ECO:0007669"/>
    <property type="project" value="TreeGrafter"/>
</dbReference>
<evidence type="ECO:0000313" key="5">
    <source>
        <dbReference type="Proteomes" id="UP000503018"/>
    </source>
</evidence>
<dbReference type="GO" id="GO:0005737">
    <property type="term" value="C:cytoplasm"/>
    <property type="evidence" value="ECO:0007669"/>
    <property type="project" value="TreeGrafter"/>
</dbReference>
<evidence type="ECO:0000313" key="4">
    <source>
        <dbReference type="EMBL" id="QJQ32590.1"/>
    </source>
</evidence>
<name>A0A6M4AW67_9SPHN</name>